<accession>A0ABZ0W7H9</accession>
<dbReference type="EMBL" id="CP139960">
    <property type="protein sequence ID" value="WQD38021.1"/>
    <property type="molecule type" value="Genomic_DNA"/>
</dbReference>
<name>A0ABZ0W7H9_9BACT</name>
<gene>
    <name evidence="2" type="ORF">U0035_20350</name>
</gene>
<evidence type="ECO:0000256" key="1">
    <source>
        <dbReference type="SAM" id="SignalP"/>
    </source>
</evidence>
<evidence type="ECO:0000313" key="2">
    <source>
        <dbReference type="EMBL" id="WQD38021.1"/>
    </source>
</evidence>
<evidence type="ECO:0008006" key="4">
    <source>
        <dbReference type="Google" id="ProtNLM"/>
    </source>
</evidence>
<dbReference type="RefSeq" id="WP_114790775.1">
    <property type="nucleotide sequence ID" value="NZ_CP139960.1"/>
</dbReference>
<protein>
    <recommendedName>
        <fullName evidence="4">Beta-lactamase-inhibitor-like PepSY-like domain-containing protein</fullName>
    </recommendedName>
</protein>
<evidence type="ECO:0000313" key="3">
    <source>
        <dbReference type="Proteomes" id="UP001325680"/>
    </source>
</evidence>
<keyword evidence="3" id="KW-1185">Reference proteome</keyword>
<feature type="chain" id="PRO_5047117242" description="Beta-lactamase-inhibitor-like PepSY-like domain-containing protein" evidence="1">
    <location>
        <begin position="21"/>
        <end position="150"/>
    </location>
</feature>
<dbReference type="Gene3D" id="3.10.450.360">
    <property type="match status" value="1"/>
</dbReference>
<organism evidence="2 3">
    <name type="scientific">Niabella yanshanensis</name>
    <dbReference type="NCBI Taxonomy" id="577386"/>
    <lineage>
        <taxon>Bacteria</taxon>
        <taxon>Pseudomonadati</taxon>
        <taxon>Bacteroidota</taxon>
        <taxon>Chitinophagia</taxon>
        <taxon>Chitinophagales</taxon>
        <taxon>Chitinophagaceae</taxon>
        <taxon>Niabella</taxon>
    </lineage>
</organism>
<reference evidence="2 3" key="1">
    <citation type="submission" date="2023-12" db="EMBL/GenBank/DDBJ databases">
        <title>Genome sequencing and assembly of bacterial species from a model synthetic community.</title>
        <authorList>
            <person name="Hogle S.L."/>
        </authorList>
    </citation>
    <scope>NUCLEOTIDE SEQUENCE [LARGE SCALE GENOMIC DNA]</scope>
    <source>
        <strain evidence="2 3">HAMBI_3031</strain>
    </source>
</reference>
<feature type="signal peptide" evidence="1">
    <location>
        <begin position="1"/>
        <end position="20"/>
    </location>
</feature>
<dbReference type="Proteomes" id="UP001325680">
    <property type="component" value="Chromosome"/>
</dbReference>
<sequence length="150" mass="16392">MKSLLLSAATLLTITFSAVASPVKPVVSERVQETFTSTFKSAANVSWSETGNRAEAFFTVNDVKTRATFDAKGNLIQTVRYYKKDKLSPDVLAGVASAFPGMEIHGITEVSNKNGVNYRIVLKDNKHYTHINANSAGDTELATKYKRGDQ</sequence>
<proteinExistence type="predicted"/>
<keyword evidence="1" id="KW-0732">Signal</keyword>
<dbReference type="SUPFAM" id="SSF160574">
    <property type="entry name" value="BT0923-like"/>
    <property type="match status" value="1"/>
</dbReference>